<organism evidence="7">
    <name type="scientific">Salmonella enterica</name>
    <name type="common">Salmonella choleraesuis</name>
    <dbReference type="NCBI Taxonomy" id="28901"/>
    <lineage>
        <taxon>Bacteria</taxon>
        <taxon>Pseudomonadati</taxon>
        <taxon>Pseudomonadota</taxon>
        <taxon>Gammaproteobacteria</taxon>
        <taxon>Enterobacterales</taxon>
        <taxon>Enterobacteriaceae</taxon>
        <taxon>Salmonella</taxon>
    </lineage>
</organism>
<dbReference type="GO" id="GO:0009246">
    <property type="term" value="P:enterobacterial common antigen biosynthetic process"/>
    <property type="evidence" value="ECO:0007669"/>
    <property type="project" value="InterPro"/>
</dbReference>
<dbReference type="GO" id="GO:0005886">
    <property type="term" value="C:plasma membrane"/>
    <property type="evidence" value="ECO:0007669"/>
    <property type="project" value="UniProtKB-SubCell"/>
</dbReference>
<feature type="transmembrane region" description="Helical" evidence="6">
    <location>
        <begin position="216"/>
        <end position="240"/>
    </location>
</feature>
<keyword evidence="2" id="KW-1003">Cell membrane</keyword>
<feature type="transmembrane region" description="Helical" evidence="6">
    <location>
        <begin position="150"/>
        <end position="170"/>
    </location>
</feature>
<evidence type="ECO:0000256" key="1">
    <source>
        <dbReference type="ARBA" id="ARBA00004651"/>
    </source>
</evidence>
<feature type="transmembrane region" description="Helical" evidence="6">
    <location>
        <begin position="336"/>
        <end position="354"/>
    </location>
</feature>
<dbReference type="InterPro" id="IPR002797">
    <property type="entry name" value="Polysacc_synth"/>
</dbReference>
<keyword evidence="3 6" id="KW-0812">Transmembrane</keyword>
<dbReference type="Pfam" id="PF01943">
    <property type="entry name" value="Polysacc_synt"/>
    <property type="match status" value="1"/>
</dbReference>
<feature type="transmembrane region" description="Helical" evidence="6">
    <location>
        <begin position="176"/>
        <end position="196"/>
    </location>
</feature>
<feature type="transmembrane region" description="Helical" evidence="6">
    <location>
        <begin position="260"/>
        <end position="280"/>
    </location>
</feature>
<evidence type="ECO:0000313" key="7">
    <source>
        <dbReference type="EMBL" id="AFW04733.1"/>
    </source>
</evidence>
<feature type="transmembrane region" description="Helical" evidence="6">
    <location>
        <begin position="366"/>
        <end position="388"/>
    </location>
</feature>
<protein>
    <submittedName>
        <fullName evidence="7">O-antigen flippase</fullName>
    </submittedName>
</protein>
<comment type="subcellular location">
    <subcellularLocation>
        <location evidence="1">Cell membrane</location>
        <topology evidence="1">Multi-pass membrane protein</topology>
    </subcellularLocation>
</comment>
<reference evidence="7" key="1">
    <citation type="journal article" date="2013" name="FEMS Microbiol. Rev.">
        <title>Structural diversity in Salmonella O antigens and its genetic basis.</title>
        <authorList>
            <person name="Liu B."/>
            <person name="Knirel Y.A."/>
            <person name="Feng L."/>
            <person name="Perepelov A.V."/>
            <person name="Senchenkova S.N."/>
            <person name="Reeves P.R."/>
            <person name="Wang L."/>
        </authorList>
    </citation>
    <scope>NUCLEOTIDE SEQUENCE</scope>
    <source>
        <strain evidence="7">G1603</strain>
    </source>
</reference>
<feature type="transmembrane region" description="Helical" evidence="6">
    <location>
        <begin position="117"/>
        <end position="138"/>
    </location>
</feature>
<proteinExistence type="predicted"/>
<dbReference type="InterPro" id="IPR044550">
    <property type="entry name" value="WzxE"/>
</dbReference>
<keyword evidence="4 6" id="KW-1133">Transmembrane helix</keyword>
<dbReference type="EMBL" id="JX975333">
    <property type="protein sequence ID" value="AFW04733.1"/>
    <property type="molecule type" value="Genomic_DNA"/>
</dbReference>
<sequence>MRNLLSVTFFSGMLTLTRMMSGFVIAKVISVYTGPTGLALLSQLQNFNSIATGLLTSSVNQGVVRYTAENKNRSFKECSQWWKGGLAISLTIVSIFSPIILLFAPSITHFLLGDKKLYPYVIVVIIISPFSILGTLMLSVLNGLQQYRRYIMISIVSVIMSCVMMVLLIQSYGVNGALISASIQNGVIGAIVLIFVSRQPWFKLNLFLGRIDKRHFLGMSSYTLMAIVSAIALPFTQIAIRYIMVNKIGWDRMGQWQAVWKISEVYLSVITISLSTYFLPKLATLTSMAQIQGEIKSVSKIVLPVVIIMALCIYFLRDLIITILFTEHFTESHRYFAVQLIGDVVKIMSWLYAYPMISRGMVKIYICTEIIFSILLILLSYFLINIYGAHGANYAYLITYLIYFFAIFSFMHHLTRRELNENFAGR</sequence>
<name>U3GKN3_SALER</name>
<dbReference type="CDD" id="cd13125">
    <property type="entry name" value="MATE_like_10"/>
    <property type="match status" value="1"/>
</dbReference>
<evidence type="ECO:0000256" key="6">
    <source>
        <dbReference type="SAM" id="Phobius"/>
    </source>
</evidence>
<keyword evidence="5 6" id="KW-0472">Membrane</keyword>
<dbReference type="PANTHER" id="PTHR30250">
    <property type="entry name" value="PST FAMILY PREDICTED COLANIC ACID TRANSPORTER"/>
    <property type="match status" value="1"/>
</dbReference>
<gene>
    <name evidence="7" type="primary">wzx</name>
</gene>
<dbReference type="InterPro" id="IPR050833">
    <property type="entry name" value="Poly_Biosynth_Transport"/>
</dbReference>
<accession>U3GKN3</accession>
<feature type="transmembrane region" description="Helical" evidence="6">
    <location>
        <begin position="394"/>
        <end position="411"/>
    </location>
</feature>
<feature type="transmembrane region" description="Helical" evidence="6">
    <location>
        <begin position="301"/>
        <end position="324"/>
    </location>
</feature>
<dbReference type="AlphaFoldDB" id="U3GKN3"/>
<evidence type="ECO:0000256" key="5">
    <source>
        <dbReference type="ARBA" id="ARBA00023136"/>
    </source>
</evidence>
<dbReference type="PANTHER" id="PTHR30250:SF30">
    <property type="entry name" value="LIPID III FLIPPASE"/>
    <property type="match status" value="1"/>
</dbReference>
<evidence type="ECO:0000256" key="3">
    <source>
        <dbReference type="ARBA" id="ARBA00022692"/>
    </source>
</evidence>
<feature type="transmembrane region" description="Helical" evidence="6">
    <location>
        <begin position="88"/>
        <end position="111"/>
    </location>
</feature>
<evidence type="ECO:0000256" key="2">
    <source>
        <dbReference type="ARBA" id="ARBA00022475"/>
    </source>
</evidence>
<evidence type="ECO:0000256" key="4">
    <source>
        <dbReference type="ARBA" id="ARBA00022989"/>
    </source>
</evidence>